<dbReference type="GO" id="GO:0031460">
    <property type="term" value="P:glycine betaine transport"/>
    <property type="evidence" value="ECO:0007669"/>
    <property type="project" value="TreeGrafter"/>
</dbReference>
<keyword evidence="3" id="KW-1003">Cell membrane</keyword>
<dbReference type="PANTHER" id="PTHR47737">
    <property type="entry name" value="GLYCINE BETAINE/PROLINE BETAINE TRANSPORT SYSTEM PERMEASE PROTEIN PROW"/>
    <property type="match status" value="1"/>
</dbReference>
<dbReference type="GO" id="GO:0015226">
    <property type="term" value="F:carnitine transmembrane transporter activity"/>
    <property type="evidence" value="ECO:0007669"/>
    <property type="project" value="TreeGrafter"/>
</dbReference>
<dbReference type="GO" id="GO:0043190">
    <property type="term" value="C:ATP-binding cassette (ABC) transporter complex"/>
    <property type="evidence" value="ECO:0007669"/>
    <property type="project" value="InterPro"/>
</dbReference>
<reference evidence="8" key="1">
    <citation type="submission" date="2019-04" db="EMBL/GenBank/DDBJ databases">
        <title>Nocardioides xinjiangensis sp. nov.</title>
        <authorList>
            <person name="Liu S."/>
        </authorList>
    </citation>
    <scope>NUCLEOTIDE SEQUENCE [LARGE SCALE GENOMIC DNA]</scope>
    <source>
        <strain evidence="8">18</strain>
    </source>
</reference>
<dbReference type="RefSeq" id="WP_136533545.1">
    <property type="nucleotide sequence ID" value="NZ_STGY01000021.1"/>
</dbReference>
<dbReference type="SUPFAM" id="SSF53850">
    <property type="entry name" value="Periplasmic binding protein-like II"/>
    <property type="match status" value="1"/>
</dbReference>
<protein>
    <submittedName>
        <fullName evidence="7">Glycine betaine ABC transporter substrate-binding protein</fullName>
    </submittedName>
</protein>
<evidence type="ECO:0000256" key="2">
    <source>
        <dbReference type="ARBA" id="ARBA00022448"/>
    </source>
</evidence>
<keyword evidence="8" id="KW-1185">Reference proteome</keyword>
<dbReference type="GO" id="GO:0005275">
    <property type="term" value="F:amine transmembrane transporter activity"/>
    <property type="evidence" value="ECO:0007669"/>
    <property type="project" value="TreeGrafter"/>
</dbReference>
<dbReference type="InterPro" id="IPR007210">
    <property type="entry name" value="ABC_Gly_betaine_transp_sub-bd"/>
</dbReference>
<organism evidence="7 8">
    <name type="scientific">Glycomyces buryatensis</name>
    <dbReference type="NCBI Taxonomy" id="2570927"/>
    <lineage>
        <taxon>Bacteria</taxon>
        <taxon>Bacillati</taxon>
        <taxon>Actinomycetota</taxon>
        <taxon>Actinomycetes</taxon>
        <taxon>Glycomycetales</taxon>
        <taxon>Glycomycetaceae</taxon>
        <taxon>Glycomyces</taxon>
    </lineage>
</organism>
<evidence type="ECO:0000259" key="6">
    <source>
        <dbReference type="Pfam" id="PF04069"/>
    </source>
</evidence>
<keyword evidence="4" id="KW-0472">Membrane</keyword>
<sequence length="306" mass="33023">MQRRSIMRGAAIASALSVPALAAACGVEEEPGTDSGSNDDMDFGLPQGEGEITIGYINWDEAVVATEMWRQALEASGYTVTTQEFSEAGPLFEGLSSGQLDFFLDGWLPITHQTYMEEYGDQLEQLGTWNENAKLTVAVPSYVDVNSLTELNDNADLFGGKIIGIEASAGLTEAVQNNTIPTYGITDLTLETSSTSAMLAELDSAIAAEEPIVVTLWQPHWAYAAYDIKNLEDPEVTLGDAETINTLAREGFSSEFADVAGALEKFKMDDEQLASLEKTVFTDEEGDVEGGVTKWLADNSFADLIK</sequence>
<dbReference type="GO" id="GO:0015871">
    <property type="term" value="P:choline transport"/>
    <property type="evidence" value="ECO:0007669"/>
    <property type="project" value="TreeGrafter"/>
</dbReference>
<dbReference type="CDD" id="cd13639">
    <property type="entry name" value="PBP2_OpuAC_like"/>
    <property type="match status" value="1"/>
</dbReference>
<dbReference type="Gene3D" id="3.40.190.100">
    <property type="entry name" value="Glycine betaine-binding periplasmic protein, domain 2"/>
    <property type="match status" value="1"/>
</dbReference>
<name>A0A4S8QHD5_9ACTN</name>
<evidence type="ECO:0000256" key="4">
    <source>
        <dbReference type="ARBA" id="ARBA00023136"/>
    </source>
</evidence>
<dbReference type="PROSITE" id="PS51257">
    <property type="entry name" value="PROKAR_LIPOPROTEIN"/>
    <property type="match status" value="1"/>
</dbReference>
<evidence type="ECO:0000256" key="3">
    <source>
        <dbReference type="ARBA" id="ARBA00022475"/>
    </source>
</evidence>
<feature type="signal peptide" evidence="5">
    <location>
        <begin position="1"/>
        <end position="22"/>
    </location>
</feature>
<dbReference type="PANTHER" id="PTHR47737:SF1">
    <property type="entry name" value="GLYCINE BETAINE_PROLINE BETAINE TRANSPORT SYSTEM PERMEASE PROTEIN PROW"/>
    <property type="match status" value="1"/>
</dbReference>
<evidence type="ECO:0000313" key="8">
    <source>
        <dbReference type="Proteomes" id="UP000308760"/>
    </source>
</evidence>
<feature type="domain" description="ABC-type glycine betaine transport system substrate-binding" evidence="6">
    <location>
        <begin position="51"/>
        <end position="297"/>
    </location>
</feature>
<evidence type="ECO:0000256" key="1">
    <source>
        <dbReference type="ARBA" id="ARBA00004236"/>
    </source>
</evidence>
<reference evidence="7 8" key="2">
    <citation type="submission" date="2019-05" db="EMBL/GenBank/DDBJ databases">
        <title>Glycomyces buryatensis sp. nov.</title>
        <authorList>
            <person name="Nikitina E."/>
        </authorList>
    </citation>
    <scope>NUCLEOTIDE SEQUENCE [LARGE SCALE GENOMIC DNA]</scope>
    <source>
        <strain evidence="7 8">18</strain>
    </source>
</reference>
<dbReference type="Proteomes" id="UP000308760">
    <property type="component" value="Unassembled WGS sequence"/>
</dbReference>
<keyword evidence="2" id="KW-0813">Transport</keyword>
<dbReference type="AlphaFoldDB" id="A0A4S8QHD5"/>
<gene>
    <name evidence="7" type="ORF">FAB82_05550</name>
</gene>
<dbReference type="EMBL" id="STGY01000021">
    <property type="protein sequence ID" value="THV42632.1"/>
    <property type="molecule type" value="Genomic_DNA"/>
</dbReference>
<dbReference type="Gene3D" id="3.10.105.10">
    <property type="entry name" value="Dipeptide-binding Protein, Domain 3"/>
    <property type="match status" value="2"/>
</dbReference>
<dbReference type="OrthoDB" id="9787902at2"/>
<comment type="subcellular location">
    <subcellularLocation>
        <location evidence="1">Cell membrane</location>
    </subcellularLocation>
</comment>
<comment type="caution">
    <text evidence="7">The sequence shown here is derived from an EMBL/GenBank/DDBJ whole genome shotgun (WGS) entry which is preliminary data.</text>
</comment>
<keyword evidence="5" id="KW-0732">Signal</keyword>
<feature type="chain" id="PRO_5020388887" evidence="5">
    <location>
        <begin position="23"/>
        <end position="306"/>
    </location>
</feature>
<dbReference type="Pfam" id="PF04069">
    <property type="entry name" value="OpuAC"/>
    <property type="match status" value="1"/>
</dbReference>
<proteinExistence type="predicted"/>
<accession>A0A4S8QHD5</accession>
<evidence type="ECO:0000313" key="7">
    <source>
        <dbReference type="EMBL" id="THV42632.1"/>
    </source>
</evidence>
<evidence type="ECO:0000256" key="5">
    <source>
        <dbReference type="SAM" id="SignalP"/>
    </source>
</evidence>